<evidence type="ECO:0000313" key="2">
    <source>
        <dbReference type="EMBL" id="GJU05826.1"/>
    </source>
</evidence>
<feature type="compositionally biased region" description="Acidic residues" evidence="1">
    <location>
        <begin position="1"/>
        <end position="13"/>
    </location>
</feature>
<keyword evidence="3" id="KW-1185">Reference proteome</keyword>
<accession>A0ABQ5J112</accession>
<sequence length="98" mass="10745">MDMDMDMEEDSEDKMDGPELIFSYEAMGSPNPPPPESDTSSDYEPEDDTAAIVGTIRQVPLTGRRFPGSTYVRGGSSSCAPISYHPEDLVPSTMSEEY</sequence>
<evidence type="ECO:0000256" key="1">
    <source>
        <dbReference type="SAM" id="MobiDB-lite"/>
    </source>
</evidence>
<organism evidence="2 3">
    <name type="scientific">Tanacetum coccineum</name>
    <dbReference type="NCBI Taxonomy" id="301880"/>
    <lineage>
        <taxon>Eukaryota</taxon>
        <taxon>Viridiplantae</taxon>
        <taxon>Streptophyta</taxon>
        <taxon>Embryophyta</taxon>
        <taxon>Tracheophyta</taxon>
        <taxon>Spermatophyta</taxon>
        <taxon>Magnoliopsida</taxon>
        <taxon>eudicotyledons</taxon>
        <taxon>Gunneridae</taxon>
        <taxon>Pentapetalae</taxon>
        <taxon>asterids</taxon>
        <taxon>campanulids</taxon>
        <taxon>Asterales</taxon>
        <taxon>Asteraceae</taxon>
        <taxon>Asteroideae</taxon>
        <taxon>Anthemideae</taxon>
        <taxon>Anthemidinae</taxon>
        <taxon>Tanacetum</taxon>
    </lineage>
</organism>
<comment type="caution">
    <text evidence="2">The sequence shown here is derived from an EMBL/GenBank/DDBJ whole genome shotgun (WGS) entry which is preliminary data.</text>
</comment>
<dbReference type="EMBL" id="BQNB010021381">
    <property type="protein sequence ID" value="GJU05826.1"/>
    <property type="molecule type" value="Genomic_DNA"/>
</dbReference>
<reference evidence="2" key="2">
    <citation type="submission" date="2022-01" db="EMBL/GenBank/DDBJ databases">
        <authorList>
            <person name="Yamashiro T."/>
            <person name="Shiraishi A."/>
            <person name="Satake H."/>
            <person name="Nakayama K."/>
        </authorList>
    </citation>
    <scope>NUCLEOTIDE SEQUENCE</scope>
</reference>
<proteinExistence type="predicted"/>
<dbReference type="Proteomes" id="UP001151760">
    <property type="component" value="Unassembled WGS sequence"/>
</dbReference>
<reference evidence="2" key="1">
    <citation type="journal article" date="2022" name="Int. J. Mol. Sci.">
        <title>Draft Genome of Tanacetum Coccineum: Genomic Comparison of Closely Related Tanacetum-Family Plants.</title>
        <authorList>
            <person name="Yamashiro T."/>
            <person name="Shiraishi A."/>
            <person name="Nakayama K."/>
            <person name="Satake H."/>
        </authorList>
    </citation>
    <scope>NUCLEOTIDE SEQUENCE</scope>
</reference>
<gene>
    <name evidence="2" type="ORF">Tco_1122256</name>
</gene>
<feature type="region of interest" description="Disordered" evidence="1">
    <location>
        <begin position="64"/>
        <end position="98"/>
    </location>
</feature>
<protein>
    <submittedName>
        <fullName evidence="2">Uncharacterized protein</fullName>
    </submittedName>
</protein>
<evidence type="ECO:0000313" key="3">
    <source>
        <dbReference type="Proteomes" id="UP001151760"/>
    </source>
</evidence>
<feature type="region of interest" description="Disordered" evidence="1">
    <location>
        <begin position="1"/>
        <end position="47"/>
    </location>
</feature>
<name>A0ABQ5J112_9ASTR</name>